<keyword evidence="1" id="KW-1133">Transmembrane helix</keyword>
<gene>
    <name evidence="2" type="ORF">SAMN05421541_12638</name>
</gene>
<evidence type="ECO:0000313" key="3">
    <source>
        <dbReference type="Proteomes" id="UP000199645"/>
    </source>
</evidence>
<dbReference type="RefSeq" id="WP_239144102.1">
    <property type="nucleotide sequence ID" value="NZ_BOMT01000107.1"/>
</dbReference>
<feature type="transmembrane region" description="Helical" evidence="1">
    <location>
        <begin position="168"/>
        <end position="190"/>
    </location>
</feature>
<accession>A0A1I2M3I3</accession>
<feature type="transmembrane region" description="Helical" evidence="1">
    <location>
        <begin position="15"/>
        <end position="33"/>
    </location>
</feature>
<organism evidence="2 3">
    <name type="scientific">Actinoplanes philippinensis</name>
    <dbReference type="NCBI Taxonomy" id="35752"/>
    <lineage>
        <taxon>Bacteria</taxon>
        <taxon>Bacillati</taxon>
        <taxon>Actinomycetota</taxon>
        <taxon>Actinomycetes</taxon>
        <taxon>Micromonosporales</taxon>
        <taxon>Micromonosporaceae</taxon>
        <taxon>Actinoplanes</taxon>
    </lineage>
</organism>
<dbReference type="AlphaFoldDB" id="A0A1I2M3I3"/>
<evidence type="ECO:0000313" key="2">
    <source>
        <dbReference type="EMBL" id="SFF86064.1"/>
    </source>
</evidence>
<evidence type="ECO:0000256" key="1">
    <source>
        <dbReference type="SAM" id="Phobius"/>
    </source>
</evidence>
<name>A0A1I2M3I3_9ACTN</name>
<proteinExistence type="predicted"/>
<feature type="transmembrane region" description="Helical" evidence="1">
    <location>
        <begin position="83"/>
        <end position="107"/>
    </location>
</feature>
<feature type="transmembrane region" description="Helical" evidence="1">
    <location>
        <begin position="119"/>
        <end position="148"/>
    </location>
</feature>
<evidence type="ECO:0008006" key="4">
    <source>
        <dbReference type="Google" id="ProtNLM"/>
    </source>
</evidence>
<keyword evidence="3" id="KW-1185">Reference proteome</keyword>
<keyword evidence="1" id="KW-0472">Membrane</keyword>
<keyword evidence="1" id="KW-0812">Transmembrane</keyword>
<feature type="transmembrane region" description="Helical" evidence="1">
    <location>
        <begin position="45"/>
        <end position="63"/>
    </location>
</feature>
<reference evidence="2 3" key="1">
    <citation type="submission" date="2016-10" db="EMBL/GenBank/DDBJ databases">
        <authorList>
            <person name="de Groot N.N."/>
        </authorList>
    </citation>
    <scope>NUCLEOTIDE SEQUENCE [LARGE SCALE GENOMIC DNA]</scope>
    <source>
        <strain evidence="2 3">DSM 43019</strain>
    </source>
</reference>
<protein>
    <recommendedName>
        <fullName evidence="4">ABC-2 family transporter protein</fullName>
    </recommendedName>
</protein>
<dbReference type="EMBL" id="FONV01000026">
    <property type="protein sequence ID" value="SFF86064.1"/>
    <property type="molecule type" value="Genomic_DNA"/>
</dbReference>
<dbReference type="Proteomes" id="UP000199645">
    <property type="component" value="Unassembled WGS sequence"/>
</dbReference>
<sequence>MITGWLPLYLRARRVTIAAPVSLAAIVAVMIFWSFWSDNPRVHPSLATLTLMFALSPLIPTLAGHDDELDRTAAMPWPPRRALHLVAIGAVVAGGLLGAHLAGIHFGTAGQIARNSIGLAGLIGLGAALLGTLHAAVVPIIWTAWQAIAGGPGGPAWQQSLLWLAQPAGSVPAAVTAATLVIAGTTAYAIRVGPPRPPSENALGH</sequence>
<dbReference type="STRING" id="35752.SAMN05421541_12638"/>